<dbReference type="EMBL" id="FOET01000004">
    <property type="protein sequence ID" value="SEQ12412.1"/>
    <property type="molecule type" value="Genomic_DNA"/>
</dbReference>
<dbReference type="GO" id="GO:0031177">
    <property type="term" value="F:phosphopantetheine binding"/>
    <property type="evidence" value="ECO:0007669"/>
    <property type="project" value="TreeGrafter"/>
</dbReference>
<dbReference type="GO" id="GO:0043041">
    <property type="term" value="P:amino acid activation for nonribosomal peptide biosynthetic process"/>
    <property type="evidence" value="ECO:0007669"/>
    <property type="project" value="TreeGrafter"/>
</dbReference>
<name>A0A1H9DFX9_9ACTN</name>
<protein>
    <submittedName>
        <fullName evidence="4">Amino acid adenylation domain-containing protein</fullName>
    </submittedName>
</protein>
<dbReference type="InterPro" id="IPR025110">
    <property type="entry name" value="AMP-bd_C"/>
</dbReference>
<evidence type="ECO:0000313" key="4">
    <source>
        <dbReference type="EMBL" id="SEQ12412.1"/>
    </source>
</evidence>
<dbReference type="CDD" id="cd05930">
    <property type="entry name" value="A_NRPS"/>
    <property type="match status" value="1"/>
</dbReference>
<dbReference type="SUPFAM" id="SSF56801">
    <property type="entry name" value="Acetyl-CoA synthetase-like"/>
    <property type="match status" value="1"/>
</dbReference>
<organism evidence="4 5">
    <name type="scientific">Streptomyces radiopugnans</name>
    <dbReference type="NCBI Taxonomy" id="403935"/>
    <lineage>
        <taxon>Bacteria</taxon>
        <taxon>Bacillati</taxon>
        <taxon>Actinomycetota</taxon>
        <taxon>Actinomycetes</taxon>
        <taxon>Kitasatosporales</taxon>
        <taxon>Streptomycetaceae</taxon>
        <taxon>Streptomyces</taxon>
    </lineage>
</organism>
<feature type="region of interest" description="Disordered" evidence="1">
    <location>
        <begin position="485"/>
        <end position="520"/>
    </location>
</feature>
<dbReference type="InterPro" id="IPR000873">
    <property type="entry name" value="AMP-dep_synth/lig_dom"/>
</dbReference>
<dbReference type="AlphaFoldDB" id="A0A1H9DFX9"/>
<dbReference type="Gene3D" id="3.30.300.30">
    <property type="match status" value="1"/>
</dbReference>
<gene>
    <name evidence="4" type="ORF">SAMN05216481_10481</name>
</gene>
<dbReference type="InterPro" id="IPR045851">
    <property type="entry name" value="AMP-bd_C_sf"/>
</dbReference>
<feature type="domain" description="AMP-dependent synthetase/ligase" evidence="2">
    <location>
        <begin position="9"/>
        <end position="359"/>
    </location>
</feature>
<dbReference type="InterPro" id="IPR010071">
    <property type="entry name" value="AA_adenyl_dom"/>
</dbReference>
<dbReference type="STRING" id="403935.SAMN05216481_10481"/>
<evidence type="ECO:0000256" key="1">
    <source>
        <dbReference type="SAM" id="MobiDB-lite"/>
    </source>
</evidence>
<dbReference type="Gene3D" id="2.30.38.10">
    <property type="entry name" value="Luciferase, Domain 3"/>
    <property type="match status" value="1"/>
</dbReference>
<reference evidence="4 5" key="1">
    <citation type="submission" date="2016-10" db="EMBL/GenBank/DDBJ databases">
        <authorList>
            <person name="de Groot N.N."/>
        </authorList>
    </citation>
    <scope>NUCLEOTIDE SEQUENCE [LARGE SCALE GENOMIC DNA]</scope>
    <source>
        <strain evidence="4 5">CGMCC 4.3519</strain>
    </source>
</reference>
<keyword evidence="5" id="KW-1185">Reference proteome</keyword>
<dbReference type="Proteomes" id="UP000199055">
    <property type="component" value="Unassembled WGS sequence"/>
</dbReference>
<evidence type="ECO:0000259" key="3">
    <source>
        <dbReference type="Pfam" id="PF13193"/>
    </source>
</evidence>
<evidence type="ECO:0000313" key="5">
    <source>
        <dbReference type="Proteomes" id="UP000199055"/>
    </source>
</evidence>
<sequence>MRTFVDDIAEHAARAPRRIALTTPGGDLTYTELVHRIDALASVLLERGAGAETVCAVAVPRGADAVVAVAAAVRCGAAFLTLDVEQPPARLAALVRSGGADLLLTTSGLARRLDLPVPGRPVLTDRPDAAAAAPASAAARVAPPDPRALAYVSHTSGTTGEPAAVLVEHGSLDSYLRFVARDYGLGPATVALQIAPPGYDASIRDTFAPLLAGGRLVLLPRAELLRPESFGAAVRAHSVTALLSVTPSFLTFLAGRPDARRLFAGLELVVSSGESLRPFLTAGGRDLIRGALVNQYGPTECTMTSTRHVVPAEPDTAADIVGTPIDGVVVRLLDDALEPVPQGSVGEVCIGGVGVARGYRGLPARTAERFVPDPFGPPGARLYRTGDLAEAGPGGLRYLGRNDRQVKIRGHRVDPAEVEGALLAHARVAQAVVTAGTDDLGRGHLIAHVTGDLADVTDAALRVHLGRTLPPHLMPRRFVRLDEMPTTRGGKADRRTLAGAGTAGEPVAGTVAGARAGGTL</sequence>
<dbReference type="PANTHER" id="PTHR45527">
    <property type="entry name" value="NONRIBOSOMAL PEPTIDE SYNTHETASE"/>
    <property type="match status" value="1"/>
</dbReference>
<dbReference type="Pfam" id="PF00501">
    <property type="entry name" value="AMP-binding"/>
    <property type="match status" value="1"/>
</dbReference>
<accession>A0A1H9DFX9</accession>
<feature type="domain" description="AMP-binding enzyme C-terminal" evidence="3">
    <location>
        <begin position="417"/>
        <end position="491"/>
    </location>
</feature>
<dbReference type="Pfam" id="PF13193">
    <property type="entry name" value="AMP-binding_C"/>
    <property type="match status" value="1"/>
</dbReference>
<dbReference type="Gene3D" id="3.40.50.980">
    <property type="match status" value="2"/>
</dbReference>
<dbReference type="RefSeq" id="WP_093658023.1">
    <property type="nucleotide sequence ID" value="NZ_FOET01000004.1"/>
</dbReference>
<dbReference type="NCBIfam" id="TIGR01733">
    <property type="entry name" value="AA-adenyl-dom"/>
    <property type="match status" value="1"/>
</dbReference>
<dbReference type="GO" id="GO:0044550">
    <property type="term" value="P:secondary metabolite biosynthetic process"/>
    <property type="evidence" value="ECO:0007669"/>
    <property type="project" value="TreeGrafter"/>
</dbReference>
<dbReference type="PANTHER" id="PTHR45527:SF1">
    <property type="entry name" value="FATTY ACID SYNTHASE"/>
    <property type="match status" value="1"/>
</dbReference>
<dbReference type="GO" id="GO:0005737">
    <property type="term" value="C:cytoplasm"/>
    <property type="evidence" value="ECO:0007669"/>
    <property type="project" value="TreeGrafter"/>
</dbReference>
<feature type="compositionally biased region" description="Basic and acidic residues" evidence="1">
    <location>
        <begin position="485"/>
        <end position="496"/>
    </location>
</feature>
<evidence type="ECO:0000259" key="2">
    <source>
        <dbReference type="Pfam" id="PF00501"/>
    </source>
</evidence>
<proteinExistence type="predicted"/>